<evidence type="ECO:0000313" key="4">
    <source>
        <dbReference type="Proteomes" id="UP000232323"/>
    </source>
</evidence>
<sequence>MCKGRSAMKIVNFAVASLLAISALAQYEYDYSYGYDFYDNDFGGGYGYDDTGGGSGSFDEQSAGSAGAGSFGGAGGYSAYYDEYGYYGDEDQSYYEYYGYYADDFAGYEDYYSEEYDVYEECFFDANSKPVLVNGTASCDIKITGANKQADKLTGGLDGVYKLASCYNGKPLYRRNKSPAGEERVMWYSSTFGDWDISRGTDPNEAEILMYGGEMEHASVPLFVSNWHLGGDLRSGGVEDEYAPINVKVACSDGTVYKEDEVRTVPDQVGPVLTDAEMDAKYRYIYDKYMQTPDPSPTINFTFVVLLVMTGLTIVLAIPYFLLKKKGAKASPSISSSFASMIQQSRKKQAGHSA</sequence>
<evidence type="ECO:0000256" key="1">
    <source>
        <dbReference type="SAM" id="Phobius"/>
    </source>
</evidence>
<keyword evidence="1" id="KW-0472">Membrane</keyword>
<organism evidence="3 4">
    <name type="scientific">Chlamydomonas eustigma</name>
    <dbReference type="NCBI Taxonomy" id="1157962"/>
    <lineage>
        <taxon>Eukaryota</taxon>
        <taxon>Viridiplantae</taxon>
        <taxon>Chlorophyta</taxon>
        <taxon>core chlorophytes</taxon>
        <taxon>Chlorophyceae</taxon>
        <taxon>CS clade</taxon>
        <taxon>Chlamydomonadales</taxon>
        <taxon>Chlamydomonadaceae</taxon>
        <taxon>Chlamydomonas</taxon>
    </lineage>
</organism>
<dbReference type="OrthoDB" id="534225at2759"/>
<dbReference type="Proteomes" id="UP000232323">
    <property type="component" value="Unassembled WGS sequence"/>
</dbReference>
<dbReference type="STRING" id="1157962.A0A250XJ75"/>
<keyword evidence="1" id="KW-0812">Transmembrane</keyword>
<feature type="transmembrane region" description="Helical" evidence="1">
    <location>
        <begin position="301"/>
        <end position="323"/>
    </location>
</feature>
<keyword evidence="2" id="KW-0732">Signal</keyword>
<feature type="chain" id="PRO_5013372686" evidence="2">
    <location>
        <begin position="26"/>
        <end position="354"/>
    </location>
</feature>
<comment type="caution">
    <text evidence="3">The sequence shown here is derived from an EMBL/GenBank/DDBJ whole genome shotgun (WGS) entry which is preliminary data.</text>
</comment>
<evidence type="ECO:0000256" key="2">
    <source>
        <dbReference type="SAM" id="SignalP"/>
    </source>
</evidence>
<gene>
    <name evidence="3" type="ORF">CEUSTIGMA_g10553.t1</name>
</gene>
<protein>
    <submittedName>
        <fullName evidence="3">Uncharacterized protein</fullName>
    </submittedName>
</protein>
<keyword evidence="4" id="KW-1185">Reference proteome</keyword>
<dbReference type="EMBL" id="BEGY01000092">
    <property type="protein sequence ID" value="GAX83127.1"/>
    <property type="molecule type" value="Genomic_DNA"/>
</dbReference>
<accession>A0A250XJ75</accession>
<keyword evidence="1" id="KW-1133">Transmembrane helix</keyword>
<feature type="signal peptide" evidence="2">
    <location>
        <begin position="1"/>
        <end position="25"/>
    </location>
</feature>
<dbReference type="AlphaFoldDB" id="A0A250XJ75"/>
<evidence type="ECO:0000313" key="3">
    <source>
        <dbReference type="EMBL" id="GAX83127.1"/>
    </source>
</evidence>
<reference evidence="3 4" key="1">
    <citation type="submission" date="2017-08" db="EMBL/GenBank/DDBJ databases">
        <title>Acidophilic green algal genome provides insights into adaptation to an acidic environment.</title>
        <authorList>
            <person name="Hirooka S."/>
            <person name="Hirose Y."/>
            <person name="Kanesaki Y."/>
            <person name="Higuchi S."/>
            <person name="Fujiwara T."/>
            <person name="Onuma R."/>
            <person name="Era A."/>
            <person name="Ohbayashi R."/>
            <person name="Uzuka A."/>
            <person name="Nozaki H."/>
            <person name="Yoshikawa H."/>
            <person name="Miyagishima S.Y."/>
        </authorList>
    </citation>
    <scope>NUCLEOTIDE SEQUENCE [LARGE SCALE GENOMIC DNA]</scope>
    <source>
        <strain evidence="3 4">NIES-2499</strain>
    </source>
</reference>
<name>A0A250XJ75_9CHLO</name>
<proteinExistence type="predicted"/>